<keyword evidence="2" id="KW-1185">Reference proteome</keyword>
<name>A0ABX3M295_9XANT</name>
<comment type="caution">
    <text evidence="1">The sequence shown here is derived from an EMBL/GenBank/DDBJ whole genome shotgun (WGS) entry which is preliminary data.</text>
</comment>
<gene>
    <name evidence="1" type="ORF">Xant_19095</name>
</gene>
<sequence>MKGAYRSFEHCPTLVSSKVLFQLGSVRNKSTVAAFGRAVQIVSDEFLVIIGDHESCVLDWQHTGYRR</sequence>
<protein>
    <submittedName>
        <fullName evidence="1">Uncharacterized protein</fullName>
    </submittedName>
</protein>
<reference evidence="1 2" key="1">
    <citation type="submission" date="2015-12" db="EMBL/GenBank/DDBJ databases">
        <authorList>
            <person name="Bansal K."/>
            <person name="Midha S."/>
            <person name="Patil P.B."/>
        </authorList>
    </citation>
    <scope>NUCLEOTIDE SEQUENCE [LARGE SCALE GENOMIC DNA]</scope>
    <source>
        <strain evidence="1 2">LMG21719</strain>
    </source>
</reference>
<evidence type="ECO:0000313" key="1">
    <source>
        <dbReference type="EMBL" id="OOW71886.1"/>
    </source>
</evidence>
<evidence type="ECO:0000313" key="2">
    <source>
        <dbReference type="Proteomes" id="UP000190018"/>
    </source>
</evidence>
<proteinExistence type="predicted"/>
<dbReference type="Proteomes" id="UP000190018">
    <property type="component" value="Unassembled WGS sequence"/>
</dbReference>
<accession>A0ABX3M295</accession>
<dbReference type="EMBL" id="LOJT01000060">
    <property type="protein sequence ID" value="OOW71886.1"/>
    <property type="molecule type" value="Genomic_DNA"/>
</dbReference>
<organism evidence="1 2">
    <name type="scientific">Xanthomonas cissicola</name>
    <dbReference type="NCBI Taxonomy" id="86186"/>
    <lineage>
        <taxon>Bacteria</taxon>
        <taxon>Pseudomonadati</taxon>
        <taxon>Pseudomonadota</taxon>
        <taxon>Gammaproteobacteria</taxon>
        <taxon>Lysobacterales</taxon>
        <taxon>Lysobacteraceae</taxon>
        <taxon>Xanthomonas</taxon>
    </lineage>
</organism>